<reference evidence="4" key="1">
    <citation type="journal article" date="2014" name="BMC Genomics">
        <title>Genome characteristics reveal the impact of lichenization on lichen-forming fungus Endocarpon pusillum Hedwig (Verrucariales, Ascomycota).</title>
        <authorList>
            <person name="Wang Y.-Y."/>
            <person name="Liu B."/>
            <person name="Zhang X.-Y."/>
            <person name="Zhou Q.-M."/>
            <person name="Zhang T."/>
            <person name="Li H."/>
            <person name="Yu Y.-F."/>
            <person name="Zhang X.-L."/>
            <person name="Hao X.-Y."/>
            <person name="Wang M."/>
            <person name="Wang L."/>
            <person name="Wei J.-C."/>
        </authorList>
    </citation>
    <scope>NUCLEOTIDE SEQUENCE [LARGE SCALE GENOMIC DNA]</scope>
    <source>
        <strain evidence="4">Z07020 / HMAS-L-300199</strain>
    </source>
</reference>
<dbReference type="Pfam" id="PF17111">
    <property type="entry name" value="PigL_N"/>
    <property type="match status" value="1"/>
</dbReference>
<dbReference type="eggNOG" id="KOG2710">
    <property type="taxonomic scope" value="Eukaryota"/>
</dbReference>
<dbReference type="OrthoDB" id="19923at2759"/>
<keyword evidence="4" id="KW-1185">Reference proteome</keyword>
<dbReference type="GO" id="GO:0005096">
    <property type="term" value="F:GTPase activator activity"/>
    <property type="evidence" value="ECO:0007669"/>
    <property type="project" value="UniProtKB-KW"/>
</dbReference>
<dbReference type="Gene3D" id="1.10.555.10">
    <property type="entry name" value="Rho GTPase activation protein"/>
    <property type="match status" value="1"/>
</dbReference>
<dbReference type="HOGENOM" id="CLU_034482_0_0_1"/>
<dbReference type="GO" id="GO:0060237">
    <property type="term" value="P:regulation of fungal-type cell wall organization"/>
    <property type="evidence" value="ECO:0007669"/>
    <property type="project" value="TreeGrafter"/>
</dbReference>
<accession>U1GHK8</accession>
<dbReference type="RefSeq" id="XP_007802993.1">
    <property type="nucleotide sequence ID" value="XM_007804802.1"/>
</dbReference>
<name>U1GHK8_ENDPU</name>
<feature type="domain" description="Rho-GAP" evidence="2">
    <location>
        <begin position="349"/>
        <end position="567"/>
    </location>
</feature>
<organism evidence="3 4">
    <name type="scientific">Endocarpon pusillum (strain Z07020 / HMAS-L-300199)</name>
    <name type="common">Lichen-forming fungus</name>
    <dbReference type="NCBI Taxonomy" id="1263415"/>
    <lineage>
        <taxon>Eukaryota</taxon>
        <taxon>Fungi</taxon>
        <taxon>Dikarya</taxon>
        <taxon>Ascomycota</taxon>
        <taxon>Pezizomycotina</taxon>
        <taxon>Eurotiomycetes</taxon>
        <taxon>Chaetothyriomycetidae</taxon>
        <taxon>Verrucariales</taxon>
        <taxon>Verrucariaceae</taxon>
        <taxon>Endocarpon</taxon>
    </lineage>
</organism>
<protein>
    <recommendedName>
        <fullName evidence="2">Rho-GAP domain-containing protein</fullName>
    </recommendedName>
</protein>
<evidence type="ECO:0000313" key="3">
    <source>
        <dbReference type="EMBL" id="ERF71291.1"/>
    </source>
</evidence>
<dbReference type="PROSITE" id="PS50238">
    <property type="entry name" value="RHOGAP"/>
    <property type="match status" value="1"/>
</dbReference>
<dbReference type="InterPro" id="IPR051025">
    <property type="entry name" value="RhoGAP"/>
</dbReference>
<keyword evidence="1" id="KW-0343">GTPase activation</keyword>
<dbReference type="InterPro" id="IPR008936">
    <property type="entry name" value="Rho_GTPase_activation_prot"/>
</dbReference>
<dbReference type="GeneID" id="19238487"/>
<dbReference type="GO" id="GO:0007165">
    <property type="term" value="P:signal transduction"/>
    <property type="evidence" value="ECO:0007669"/>
    <property type="project" value="InterPro"/>
</dbReference>
<dbReference type="SMART" id="SM00324">
    <property type="entry name" value="RhoGAP"/>
    <property type="match status" value="1"/>
</dbReference>
<dbReference type="PANTHER" id="PTHR15228">
    <property type="entry name" value="SPERMATHECAL PHYSIOLOGY VARIANT"/>
    <property type="match status" value="1"/>
</dbReference>
<dbReference type="InterPro" id="IPR000198">
    <property type="entry name" value="RhoGAP_dom"/>
</dbReference>
<dbReference type="Pfam" id="PF00620">
    <property type="entry name" value="RhoGAP"/>
    <property type="match status" value="1"/>
</dbReference>
<dbReference type="AlphaFoldDB" id="U1GHK8"/>
<proteinExistence type="predicted"/>
<dbReference type="SUPFAM" id="SSF48350">
    <property type="entry name" value="GTPase activation domain, GAP"/>
    <property type="match status" value="1"/>
</dbReference>
<dbReference type="InterPro" id="IPR031348">
    <property type="entry name" value="PigL_N"/>
</dbReference>
<dbReference type="Proteomes" id="UP000019373">
    <property type="component" value="Unassembled WGS sequence"/>
</dbReference>
<dbReference type="PANTHER" id="PTHR15228:SF25">
    <property type="entry name" value="F-BAR DOMAIN-CONTAINING PROTEIN"/>
    <property type="match status" value="1"/>
</dbReference>
<gene>
    <name evidence="3" type="ORF">EPUS_03445</name>
</gene>
<dbReference type="GO" id="GO:0005938">
    <property type="term" value="C:cell cortex"/>
    <property type="evidence" value="ECO:0007669"/>
    <property type="project" value="TreeGrafter"/>
</dbReference>
<evidence type="ECO:0000256" key="1">
    <source>
        <dbReference type="ARBA" id="ARBA00022468"/>
    </source>
</evidence>
<dbReference type="EMBL" id="KE721224">
    <property type="protein sequence ID" value="ERF71291.1"/>
    <property type="molecule type" value="Genomic_DNA"/>
</dbReference>
<sequence>MDTLSVVAAIAGILGAGAQISASLSTLITKSRKAPKDIKKVKDEVDTIRSVLHQLQAFLLGSARTNRARTSLILVDQVVVTLSACVSTFSELDVIVGTLVSDDKLGLMDRLRWATKASAIDECLKNLQIKKSSLTLMLTILTCQSSYVAEDSVKHLEGLVENMLTGHERLAQRLASSETTVARTIDIQTQTDNARLSTTSSIRENQFGFVFQEELNESWVYQRAARNMDGSSSLVSSAGRTASWSILTGLSLSDISNIAVLSLPIYAEEISNREMYQFGEVDSDTLKRDHSLKTVVEQKGGVLVLSKLNKIASTRLRRNHSVRPAIEDEWHLTPVFGVPLRLSIEMACAAISGVRKDGKPFIWGHVPMVVARCCAYISAEGLDSKDIFFKSGSATRIQELYNLFSSYCSTGHYGSAMTWDKYEVDDAASLLLRYLKLLPEPIIPYNCYKNFTAIYVELASAMNIYGGHNRARLDAKTKSRLLATVNQALEGTPEVNHHLLMYLLAFLQACAGHSSQNLMTPDRLIAVFQPSLLSLQPDKMSIQEHQIAHQVMVFMIDNLVEGESDTNPYRHIFDTS</sequence>
<evidence type="ECO:0000313" key="4">
    <source>
        <dbReference type="Proteomes" id="UP000019373"/>
    </source>
</evidence>
<evidence type="ECO:0000259" key="2">
    <source>
        <dbReference type="PROSITE" id="PS50238"/>
    </source>
</evidence>